<reference evidence="1 2" key="1">
    <citation type="submission" date="2020-04" db="EMBL/GenBank/DDBJ databases">
        <authorList>
            <person name="De Canck E."/>
        </authorList>
    </citation>
    <scope>NUCLEOTIDE SEQUENCE [LARGE SCALE GENOMIC DNA]</scope>
    <source>
        <strain evidence="1 2">LMG 22037</strain>
    </source>
</reference>
<evidence type="ECO:0000313" key="2">
    <source>
        <dbReference type="Proteomes" id="UP000494249"/>
    </source>
</evidence>
<dbReference type="EMBL" id="CADIKB010000028">
    <property type="protein sequence ID" value="CAB3720006.1"/>
    <property type="molecule type" value="Genomic_DNA"/>
</dbReference>
<proteinExistence type="predicted"/>
<name>A0A6J5BZ68_9BURK</name>
<protein>
    <submittedName>
        <fullName evidence="1">Uncharacterized protein</fullName>
    </submittedName>
</protein>
<dbReference type="AlphaFoldDB" id="A0A6J5BZ68"/>
<dbReference type="RefSeq" id="WP_035482237.1">
    <property type="nucleotide sequence ID" value="NZ_CADFGL010000010.1"/>
</dbReference>
<accession>A0A6J5BZ68</accession>
<dbReference type="Proteomes" id="UP000494249">
    <property type="component" value="Unassembled WGS sequence"/>
</dbReference>
<evidence type="ECO:0000313" key="1">
    <source>
        <dbReference type="EMBL" id="CAB3720006.1"/>
    </source>
</evidence>
<organism evidence="1 2">
    <name type="scientific">Paraburkholderia phenoliruptrix</name>
    <dbReference type="NCBI Taxonomy" id="252970"/>
    <lineage>
        <taxon>Bacteria</taxon>
        <taxon>Pseudomonadati</taxon>
        <taxon>Pseudomonadota</taxon>
        <taxon>Betaproteobacteria</taxon>
        <taxon>Burkholderiales</taxon>
        <taxon>Burkholderiaceae</taxon>
        <taxon>Paraburkholderia</taxon>
    </lineage>
</organism>
<sequence length="70" mass="8284">MQQDDQKSCSRGWVTTFKKDLSRFLAEPFYTTNPLYVAQHKEWDWQECDFETADRETRRQSGYPTDGDAA</sequence>
<gene>
    <name evidence="1" type="ORF">LMG22037_04681</name>
</gene>